<keyword evidence="2" id="KW-1185">Reference proteome</keyword>
<comment type="caution">
    <text evidence="1">The sequence shown here is derived from an EMBL/GenBank/DDBJ whole genome shotgun (WGS) entry which is preliminary data.</text>
</comment>
<accession>A0ACA9SET4</accession>
<dbReference type="Proteomes" id="UP000789920">
    <property type="component" value="Unassembled WGS sequence"/>
</dbReference>
<evidence type="ECO:0000313" key="2">
    <source>
        <dbReference type="Proteomes" id="UP000789920"/>
    </source>
</evidence>
<evidence type="ECO:0000313" key="1">
    <source>
        <dbReference type="EMBL" id="CAG8834591.1"/>
    </source>
</evidence>
<feature type="non-terminal residue" evidence="1">
    <location>
        <position position="97"/>
    </location>
</feature>
<reference evidence="1" key="1">
    <citation type="submission" date="2021-06" db="EMBL/GenBank/DDBJ databases">
        <authorList>
            <person name="Kallberg Y."/>
            <person name="Tangrot J."/>
            <person name="Rosling A."/>
        </authorList>
    </citation>
    <scope>NUCLEOTIDE SEQUENCE</scope>
    <source>
        <strain evidence="1">MA461A</strain>
    </source>
</reference>
<protein>
    <submittedName>
        <fullName evidence="1">16669_t:CDS:1</fullName>
    </submittedName>
</protein>
<feature type="non-terminal residue" evidence="1">
    <location>
        <position position="1"/>
    </location>
</feature>
<gene>
    <name evidence="1" type="ORF">RPERSI_LOCUS29242</name>
</gene>
<sequence length="97" mass="11327">YTRRSVEGLSIFMFIFAALGNLTYTLCIFTNPLSSKKGSSYLREAVPYILGSIGTLSFDLVVFIQWLAWRDPERRKFRRSQNYSECEIEYQQVPSVR</sequence>
<proteinExistence type="predicted"/>
<name>A0ACA9SET4_9GLOM</name>
<dbReference type="EMBL" id="CAJVQC010109568">
    <property type="protein sequence ID" value="CAG8834591.1"/>
    <property type="molecule type" value="Genomic_DNA"/>
</dbReference>
<organism evidence="1 2">
    <name type="scientific">Racocetra persica</name>
    <dbReference type="NCBI Taxonomy" id="160502"/>
    <lineage>
        <taxon>Eukaryota</taxon>
        <taxon>Fungi</taxon>
        <taxon>Fungi incertae sedis</taxon>
        <taxon>Mucoromycota</taxon>
        <taxon>Glomeromycotina</taxon>
        <taxon>Glomeromycetes</taxon>
        <taxon>Diversisporales</taxon>
        <taxon>Gigasporaceae</taxon>
        <taxon>Racocetra</taxon>
    </lineage>
</organism>